<name>A0ABT3TPQ5_9GAMM</name>
<dbReference type="EMBL" id="SHNN01000006">
    <property type="protein sequence ID" value="MCX2983312.1"/>
    <property type="molecule type" value="Genomic_DNA"/>
</dbReference>
<reference evidence="1" key="1">
    <citation type="submission" date="2019-02" db="EMBL/GenBank/DDBJ databases">
        <authorList>
            <person name="Li S.-H."/>
        </authorList>
    </citation>
    <scope>NUCLEOTIDE SEQUENCE</scope>
    <source>
        <strain evidence="1">IMCC14734</strain>
    </source>
</reference>
<sequence length="169" mass="19293">MNNIGIFCYDHFITSPNGTRGDRSFRLHKRIFRFHCFRLASHIVSKCYFEKIRFVHTGYNGALGRKDRFRLSIIHMNFKFPLDMVGRPFVRLGQLLHQGRVVHVDELVEQCLLRTVRFIGTATNGILAIRQHVERASALRPASDSPTNCCLSDFSGTIELGNILSSIGK</sequence>
<accession>A0ABT3TPQ5</accession>
<comment type="caution">
    <text evidence="1">The sequence shown here is derived from an EMBL/GenBank/DDBJ whole genome shotgun (WGS) entry which is preliminary data.</text>
</comment>
<dbReference type="RefSeq" id="WP_279247346.1">
    <property type="nucleotide sequence ID" value="NZ_SHNN01000006.1"/>
</dbReference>
<proteinExistence type="predicted"/>
<gene>
    <name evidence="1" type="ORF">EYC98_20820</name>
</gene>
<dbReference type="Proteomes" id="UP001143362">
    <property type="component" value="Unassembled WGS sequence"/>
</dbReference>
<keyword evidence="2" id="KW-1185">Reference proteome</keyword>
<protein>
    <submittedName>
        <fullName evidence="1">Uncharacterized protein</fullName>
    </submittedName>
</protein>
<evidence type="ECO:0000313" key="1">
    <source>
        <dbReference type="EMBL" id="MCX2983312.1"/>
    </source>
</evidence>
<evidence type="ECO:0000313" key="2">
    <source>
        <dbReference type="Proteomes" id="UP001143362"/>
    </source>
</evidence>
<organism evidence="1 2">
    <name type="scientific">Candidatus Litorirhabdus singularis</name>
    <dbReference type="NCBI Taxonomy" id="2518993"/>
    <lineage>
        <taxon>Bacteria</taxon>
        <taxon>Pseudomonadati</taxon>
        <taxon>Pseudomonadota</taxon>
        <taxon>Gammaproteobacteria</taxon>
        <taxon>Cellvibrionales</taxon>
        <taxon>Halieaceae</taxon>
        <taxon>Candidatus Litorirhabdus</taxon>
    </lineage>
</organism>